<dbReference type="GO" id="GO:0016594">
    <property type="term" value="F:glycine binding"/>
    <property type="evidence" value="ECO:0007669"/>
    <property type="project" value="TreeGrafter"/>
</dbReference>
<feature type="non-terminal residue" evidence="3">
    <location>
        <position position="85"/>
    </location>
</feature>
<dbReference type="InterPro" id="IPR049315">
    <property type="entry name" value="GDC-P_N"/>
</dbReference>
<dbReference type="InterPro" id="IPR020581">
    <property type="entry name" value="GDC_P"/>
</dbReference>
<evidence type="ECO:0000313" key="3">
    <source>
        <dbReference type="EMBL" id="VAW29202.1"/>
    </source>
</evidence>
<dbReference type="AlphaFoldDB" id="A0A3B0USC6"/>
<dbReference type="PANTHER" id="PTHR11773:SF1">
    <property type="entry name" value="GLYCINE DEHYDROGENASE (DECARBOXYLATING), MITOCHONDRIAL"/>
    <property type="match status" value="1"/>
</dbReference>
<proteinExistence type="predicted"/>
<keyword evidence="1 3" id="KW-0560">Oxidoreductase</keyword>
<sequence>MKIDLHYTEEFKSRHIGLNSRQTKEMLASLGLNSVEELIDQTVPKNIRLKEDLKLPKAKTERKYIDHLRASFAQNKVYRSFIGMG</sequence>
<organism evidence="3">
    <name type="scientific">hydrothermal vent metagenome</name>
    <dbReference type="NCBI Taxonomy" id="652676"/>
    <lineage>
        <taxon>unclassified sequences</taxon>
        <taxon>metagenomes</taxon>
        <taxon>ecological metagenomes</taxon>
    </lineage>
</organism>
<dbReference type="InterPro" id="IPR015424">
    <property type="entry name" value="PyrdxlP-dep_Trfase"/>
</dbReference>
<dbReference type="GO" id="GO:0005960">
    <property type="term" value="C:glycine cleavage complex"/>
    <property type="evidence" value="ECO:0007669"/>
    <property type="project" value="TreeGrafter"/>
</dbReference>
<dbReference type="GO" id="GO:0030170">
    <property type="term" value="F:pyridoxal phosphate binding"/>
    <property type="evidence" value="ECO:0007669"/>
    <property type="project" value="TreeGrafter"/>
</dbReference>
<dbReference type="SUPFAM" id="SSF53383">
    <property type="entry name" value="PLP-dependent transferases"/>
    <property type="match status" value="1"/>
</dbReference>
<evidence type="ECO:0000256" key="1">
    <source>
        <dbReference type="ARBA" id="ARBA00023002"/>
    </source>
</evidence>
<dbReference type="EMBL" id="UOES01000531">
    <property type="protein sequence ID" value="VAW29202.1"/>
    <property type="molecule type" value="Genomic_DNA"/>
</dbReference>
<accession>A0A3B0USC6</accession>
<gene>
    <name evidence="3" type="ORF">MNBD_BACTEROID06-1713</name>
</gene>
<feature type="domain" description="Glycine cleavage system P-protein N-terminal" evidence="2">
    <location>
        <begin position="14"/>
        <end position="85"/>
    </location>
</feature>
<dbReference type="Pfam" id="PF02347">
    <property type="entry name" value="GDC-P"/>
    <property type="match status" value="1"/>
</dbReference>
<protein>
    <submittedName>
        <fullName evidence="3">Glycine dehydrogenase [decarboxylating] (Glycine cleavage system P protein)</fullName>
        <ecNumber evidence="3">1.4.4.2</ecNumber>
    </submittedName>
</protein>
<evidence type="ECO:0000259" key="2">
    <source>
        <dbReference type="Pfam" id="PF02347"/>
    </source>
</evidence>
<reference evidence="3" key="1">
    <citation type="submission" date="2018-06" db="EMBL/GenBank/DDBJ databases">
        <authorList>
            <person name="Zhirakovskaya E."/>
        </authorList>
    </citation>
    <scope>NUCLEOTIDE SEQUENCE</scope>
</reference>
<name>A0A3B0USC6_9ZZZZ</name>
<dbReference type="GO" id="GO:0019464">
    <property type="term" value="P:glycine decarboxylation via glycine cleavage system"/>
    <property type="evidence" value="ECO:0007669"/>
    <property type="project" value="TreeGrafter"/>
</dbReference>
<dbReference type="EC" id="1.4.4.2" evidence="3"/>
<dbReference type="PANTHER" id="PTHR11773">
    <property type="entry name" value="GLYCINE DEHYDROGENASE, DECARBOXYLATING"/>
    <property type="match status" value="1"/>
</dbReference>
<dbReference type="GO" id="GO:0005829">
    <property type="term" value="C:cytosol"/>
    <property type="evidence" value="ECO:0007669"/>
    <property type="project" value="TreeGrafter"/>
</dbReference>
<dbReference type="GO" id="GO:0004375">
    <property type="term" value="F:glycine dehydrogenase (decarboxylating) activity"/>
    <property type="evidence" value="ECO:0007669"/>
    <property type="project" value="UniProtKB-EC"/>
</dbReference>